<dbReference type="GeneID" id="87880461"/>
<evidence type="ECO:0000313" key="5">
    <source>
        <dbReference type="Proteomes" id="UP001273166"/>
    </source>
</evidence>
<evidence type="ECO:0000256" key="3">
    <source>
        <dbReference type="SAM" id="SignalP"/>
    </source>
</evidence>
<name>A0AAJ0GZ89_9PEZI</name>
<feature type="region of interest" description="Disordered" evidence="1">
    <location>
        <begin position="467"/>
        <end position="522"/>
    </location>
</feature>
<dbReference type="Proteomes" id="UP001273166">
    <property type="component" value="Unassembled WGS sequence"/>
</dbReference>
<evidence type="ECO:0000256" key="1">
    <source>
        <dbReference type="SAM" id="MobiDB-lite"/>
    </source>
</evidence>
<organism evidence="4 5">
    <name type="scientific">Chaetomium strumarium</name>
    <dbReference type="NCBI Taxonomy" id="1170767"/>
    <lineage>
        <taxon>Eukaryota</taxon>
        <taxon>Fungi</taxon>
        <taxon>Dikarya</taxon>
        <taxon>Ascomycota</taxon>
        <taxon>Pezizomycotina</taxon>
        <taxon>Sordariomycetes</taxon>
        <taxon>Sordariomycetidae</taxon>
        <taxon>Sordariales</taxon>
        <taxon>Chaetomiaceae</taxon>
        <taxon>Chaetomium</taxon>
    </lineage>
</organism>
<gene>
    <name evidence="4" type="ORF">B0T15DRAFT_121747</name>
</gene>
<proteinExistence type="predicted"/>
<feature type="chain" id="PRO_5042600668" description="LPXTG-domain-containing protein" evidence="3">
    <location>
        <begin position="28"/>
        <end position="522"/>
    </location>
</feature>
<keyword evidence="3" id="KW-0732">Signal</keyword>
<protein>
    <recommendedName>
        <fullName evidence="6">LPXTG-domain-containing protein</fullName>
    </recommendedName>
</protein>
<dbReference type="EMBL" id="JAUDZG010000002">
    <property type="protein sequence ID" value="KAK3308888.1"/>
    <property type="molecule type" value="Genomic_DNA"/>
</dbReference>
<dbReference type="AlphaFoldDB" id="A0AAJ0GZ89"/>
<feature type="region of interest" description="Disordered" evidence="1">
    <location>
        <begin position="359"/>
        <end position="389"/>
    </location>
</feature>
<keyword evidence="5" id="KW-1185">Reference proteome</keyword>
<evidence type="ECO:0000256" key="2">
    <source>
        <dbReference type="SAM" id="Phobius"/>
    </source>
</evidence>
<feature type="signal peptide" evidence="3">
    <location>
        <begin position="1"/>
        <end position="27"/>
    </location>
</feature>
<keyword evidence="2" id="KW-0812">Transmembrane</keyword>
<reference evidence="4" key="1">
    <citation type="journal article" date="2023" name="Mol. Phylogenet. Evol.">
        <title>Genome-scale phylogeny and comparative genomics of the fungal order Sordariales.</title>
        <authorList>
            <person name="Hensen N."/>
            <person name="Bonometti L."/>
            <person name="Westerberg I."/>
            <person name="Brannstrom I.O."/>
            <person name="Guillou S."/>
            <person name="Cros-Aarteil S."/>
            <person name="Calhoun S."/>
            <person name="Haridas S."/>
            <person name="Kuo A."/>
            <person name="Mondo S."/>
            <person name="Pangilinan J."/>
            <person name="Riley R."/>
            <person name="LaButti K."/>
            <person name="Andreopoulos B."/>
            <person name="Lipzen A."/>
            <person name="Chen C."/>
            <person name="Yan M."/>
            <person name="Daum C."/>
            <person name="Ng V."/>
            <person name="Clum A."/>
            <person name="Steindorff A."/>
            <person name="Ohm R.A."/>
            <person name="Martin F."/>
            <person name="Silar P."/>
            <person name="Natvig D.O."/>
            <person name="Lalanne C."/>
            <person name="Gautier V."/>
            <person name="Ament-Velasquez S.L."/>
            <person name="Kruys A."/>
            <person name="Hutchinson M.I."/>
            <person name="Powell A.J."/>
            <person name="Barry K."/>
            <person name="Miller A.N."/>
            <person name="Grigoriev I.V."/>
            <person name="Debuchy R."/>
            <person name="Gladieux P."/>
            <person name="Hiltunen Thoren M."/>
            <person name="Johannesson H."/>
        </authorList>
    </citation>
    <scope>NUCLEOTIDE SEQUENCE</scope>
    <source>
        <strain evidence="4">CBS 333.67</strain>
    </source>
</reference>
<evidence type="ECO:0008006" key="6">
    <source>
        <dbReference type="Google" id="ProtNLM"/>
    </source>
</evidence>
<dbReference type="RefSeq" id="XP_062724668.1">
    <property type="nucleotide sequence ID" value="XM_062861632.1"/>
</dbReference>
<comment type="caution">
    <text evidence="4">The sequence shown here is derived from an EMBL/GenBank/DDBJ whole genome shotgun (WGS) entry which is preliminary data.</text>
</comment>
<feature type="compositionally biased region" description="Pro residues" evidence="1">
    <location>
        <begin position="474"/>
        <end position="484"/>
    </location>
</feature>
<keyword evidence="2" id="KW-0472">Membrane</keyword>
<feature type="transmembrane region" description="Helical" evidence="2">
    <location>
        <begin position="238"/>
        <end position="261"/>
    </location>
</feature>
<keyword evidence="2" id="KW-1133">Transmembrane helix</keyword>
<accession>A0AAJ0GZ89</accession>
<reference evidence="4" key="2">
    <citation type="submission" date="2023-06" db="EMBL/GenBank/DDBJ databases">
        <authorList>
            <consortium name="Lawrence Berkeley National Laboratory"/>
            <person name="Mondo S.J."/>
            <person name="Hensen N."/>
            <person name="Bonometti L."/>
            <person name="Westerberg I."/>
            <person name="Brannstrom I.O."/>
            <person name="Guillou S."/>
            <person name="Cros-Aarteil S."/>
            <person name="Calhoun S."/>
            <person name="Haridas S."/>
            <person name="Kuo A."/>
            <person name="Pangilinan J."/>
            <person name="Riley R."/>
            <person name="Labutti K."/>
            <person name="Andreopoulos B."/>
            <person name="Lipzen A."/>
            <person name="Chen C."/>
            <person name="Yanf M."/>
            <person name="Daum C."/>
            <person name="Ng V."/>
            <person name="Clum A."/>
            <person name="Steindorff A."/>
            <person name="Ohm R."/>
            <person name="Martin F."/>
            <person name="Silar P."/>
            <person name="Natvig D."/>
            <person name="Lalanne C."/>
            <person name="Gautier V."/>
            <person name="Ament-Velasquez S.L."/>
            <person name="Kruys A."/>
            <person name="Hutchinson M.I."/>
            <person name="Powell A.J."/>
            <person name="Barry K."/>
            <person name="Miller A.N."/>
            <person name="Grigoriev I.V."/>
            <person name="Debuchy R."/>
            <person name="Gladieux P."/>
            <person name="Thoren M.H."/>
            <person name="Johannesson H."/>
        </authorList>
    </citation>
    <scope>NUCLEOTIDE SEQUENCE</scope>
    <source>
        <strain evidence="4">CBS 333.67</strain>
    </source>
</reference>
<sequence>MAPYQWIPRSSLFTLLALCSVPRLSSALQVTPNSPCSSVCRDSLDLDTSDPNSSNTKNSDISCQDADYSTAAGTKFKDCMTCLQSSTFSQGSESDTKWFLYNLRYTAAYCVFGYPNATDVGSTPCSTSRACGNLQASVEHGIPSPGNTTAYSYCSAGGSAALDSANFDMCIPCLSAMGTTEYLANYFVALQAGCLQQPAPGAVLGLNDTIFSDTQIGIVDPKTLDDDRDSKPSLATPVIIGIAVGAVAFLLLVAAISFVCVRRRRNRHTRASAETEFYSGINRRHHSSMSFQCQTHMVSPRFWPGAEEGVSTPAAYSPDGPVQRSSMWKPHDPNFLYNQGENTPHDSRKATMAGLPLQISTSMPPAAPPQAYASPSSGGGSYHDYRSPLSAESVRSTSALFPPVKPYIPAEHGVHVQAGSPTSATTEIGTGIIPDNTGMTGMTPLLKSHGWPLPDQKKQEQAEKRIIRLSNPNAVPPPPPPPPLKTKRSSGMLGRKSPKNLGQGSPVESWEIQTAFPAPPKR</sequence>
<evidence type="ECO:0000313" key="4">
    <source>
        <dbReference type="EMBL" id="KAK3308888.1"/>
    </source>
</evidence>